<accession>A0A4C1VD07</accession>
<dbReference type="EMBL" id="BGZK01000304">
    <property type="protein sequence ID" value="GBP35505.1"/>
    <property type="molecule type" value="Genomic_DNA"/>
</dbReference>
<name>A0A4C1VD07_EUMVA</name>
<dbReference type="AlphaFoldDB" id="A0A4C1VD07"/>
<reference evidence="1 2" key="1">
    <citation type="journal article" date="2019" name="Commun. Biol.">
        <title>The bagworm genome reveals a unique fibroin gene that provides high tensile strength.</title>
        <authorList>
            <person name="Kono N."/>
            <person name="Nakamura H."/>
            <person name="Ohtoshi R."/>
            <person name="Tomita M."/>
            <person name="Numata K."/>
            <person name="Arakawa K."/>
        </authorList>
    </citation>
    <scope>NUCLEOTIDE SEQUENCE [LARGE SCALE GENOMIC DNA]</scope>
</reference>
<protein>
    <submittedName>
        <fullName evidence="1">Uncharacterized protein</fullName>
    </submittedName>
</protein>
<evidence type="ECO:0000313" key="2">
    <source>
        <dbReference type="Proteomes" id="UP000299102"/>
    </source>
</evidence>
<sequence length="175" mass="20084">MNAGKKEEGRGASYLRSKSFEGNLERQSFWHLLPKLQATQYGFMPQRGTEDALYELMTHIYNEQNVKKIILTMLFYIEGAFGIAWWKQEETAGLDHWCPSVLPRFDPYDRKVGGAMGSGGLIFSRLLPLDIRVNETVWLYKVKRGKDLGDAFVDLELEKSVYFGKLSHPMLVSDI</sequence>
<evidence type="ECO:0000313" key="1">
    <source>
        <dbReference type="EMBL" id="GBP35505.1"/>
    </source>
</evidence>
<proteinExistence type="predicted"/>
<dbReference type="Proteomes" id="UP000299102">
    <property type="component" value="Unassembled WGS sequence"/>
</dbReference>
<comment type="caution">
    <text evidence="1">The sequence shown here is derived from an EMBL/GenBank/DDBJ whole genome shotgun (WGS) entry which is preliminary data.</text>
</comment>
<keyword evidence="2" id="KW-1185">Reference proteome</keyword>
<gene>
    <name evidence="1" type="ORF">EVAR_20015_1</name>
</gene>
<organism evidence="1 2">
    <name type="scientific">Eumeta variegata</name>
    <name type="common">Bagworm moth</name>
    <name type="synonym">Eumeta japonica</name>
    <dbReference type="NCBI Taxonomy" id="151549"/>
    <lineage>
        <taxon>Eukaryota</taxon>
        <taxon>Metazoa</taxon>
        <taxon>Ecdysozoa</taxon>
        <taxon>Arthropoda</taxon>
        <taxon>Hexapoda</taxon>
        <taxon>Insecta</taxon>
        <taxon>Pterygota</taxon>
        <taxon>Neoptera</taxon>
        <taxon>Endopterygota</taxon>
        <taxon>Lepidoptera</taxon>
        <taxon>Glossata</taxon>
        <taxon>Ditrysia</taxon>
        <taxon>Tineoidea</taxon>
        <taxon>Psychidae</taxon>
        <taxon>Oiketicinae</taxon>
        <taxon>Eumeta</taxon>
    </lineage>
</organism>
<dbReference type="OrthoDB" id="8054392at2759"/>